<dbReference type="InterPro" id="IPR049450">
    <property type="entry name" value="ACOT8-like_C"/>
</dbReference>
<dbReference type="InterPro" id="IPR042171">
    <property type="entry name" value="Acyl-CoA_hotdog"/>
</dbReference>
<dbReference type="RefSeq" id="WP_319954726.1">
    <property type="nucleotide sequence ID" value="NZ_JAXAVX010000006.1"/>
</dbReference>
<dbReference type="EMBL" id="JAXAVX010000006">
    <property type="protein sequence ID" value="MDX8152572.1"/>
    <property type="molecule type" value="Genomic_DNA"/>
</dbReference>
<gene>
    <name evidence="4" type="ORF">SK069_13280</name>
</gene>
<name>A0ABU4VL66_9ACTN</name>
<evidence type="ECO:0000259" key="2">
    <source>
        <dbReference type="Pfam" id="PF13622"/>
    </source>
</evidence>
<keyword evidence="5" id="KW-1185">Reference proteome</keyword>
<dbReference type="InterPro" id="IPR049449">
    <property type="entry name" value="TesB_ACOT8-like_N"/>
</dbReference>
<evidence type="ECO:0000256" key="1">
    <source>
        <dbReference type="SAM" id="MobiDB-lite"/>
    </source>
</evidence>
<proteinExistence type="predicted"/>
<dbReference type="Proteomes" id="UP001277761">
    <property type="component" value="Unassembled WGS sequence"/>
</dbReference>
<feature type="compositionally biased region" description="Acidic residues" evidence="1">
    <location>
        <begin position="1"/>
        <end position="11"/>
    </location>
</feature>
<evidence type="ECO:0000313" key="5">
    <source>
        <dbReference type="Proteomes" id="UP001277761"/>
    </source>
</evidence>
<dbReference type="Gene3D" id="2.40.160.210">
    <property type="entry name" value="Acyl-CoA thioesterase, double hotdog domain"/>
    <property type="match status" value="1"/>
</dbReference>
<evidence type="ECO:0000259" key="3">
    <source>
        <dbReference type="Pfam" id="PF20789"/>
    </source>
</evidence>
<accession>A0ABU4VL66</accession>
<protein>
    <submittedName>
        <fullName evidence="4">Thioesterase family protein</fullName>
    </submittedName>
</protein>
<dbReference type="Pfam" id="PF20789">
    <property type="entry name" value="4HBT_3C"/>
    <property type="match status" value="1"/>
</dbReference>
<dbReference type="Pfam" id="PF13622">
    <property type="entry name" value="4HBT_3"/>
    <property type="match status" value="1"/>
</dbReference>
<feature type="region of interest" description="Disordered" evidence="1">
    <location>
        <begin position="1"/>
        <end position="31"/>
    </location>
</feature>
<organism evidence="4 5">
    <name type="scientific">Patulibacter brassicae</name>
    <dbReference type="NCBI Taxonomy" id="1705717"/>
    <lineage>
        <taxon>Bacteria</taxon>
        <taxon>Bacillati</taxon>
        <taxon>Actinomycetota</taxon>
        <taxon>Thermoleophilia</taxon>
        <taxon>Solirubrobacterales</taxon>
        <taxon>Patulibacteraceae</taxon>
        <taxon>Patulibacter</taxon>
    </lineage>
</organism>
<feature type="domain" description="Acyl-CoA thioesterase-like N-terminal HotDog" evidence="2">
    <location>
        <begin position="19"/>
        <end position="101"/>
    </location>
</feature>
<comment type="caution">
    <text evidence="4">The sequence shown here is derived from an EMBL/GenBank/DDBJ whole genome shotgun (WGS) entry which is preliminary data.</text>
</comment>
<evidence type="ECO:0000313" key="4">
    <source>
        <dbReference type="EMBL" id="MDX8152572.1"/>
    </source>
</evidence>
<sequence>MAFYEPLDEETFASTPATAGPWGPHAQHAGPPSALLARAIERAPGGEGRRLARLSVDILGSVPLEPLAVTVETLRPGRSVELLQATASVDGRPMLVARGWRHALAPASTPPTVPGSGTDGVAPPADLPPEAPETAGMPGMHVAGYVSSIDWRWTTGSFAELGPSTAWVRQRIPLVAGEEPSPWQRALTVADSGNGMSFDVDPLRWPAINSEITVHLFRDPVGEWLEVAARTHLEPGGGATATTDLADARGPIGRGAQALLVRDLRPDAG</sequence>
<feature type="domain" description="Acyl-CoA thioesterase-like C-terminal" evidence="3">
    <location>
        <begin position="129"/>
        <end position="261"/>
    </location>
</feature>
<reference evidence="4 5" key="1">
    <citation type="submission" date="2023-11" db="EMBL/GenBank/DDBJ databases">
        <authorList>
            <person name="Xu M."/>
            <person name="Jiang T."/>
        </authorList>
    </citation>
    <scope>NUCLEOTIDE SEQUENCE [LARGE SCALE GENOMIC DNA]</scope>
    <source>
        <strain evidence="4 5">SD</strain>
    </source>
</reference>
<feature type="region of interest" description="Disordered" evidence="1">
    <location>
        <begin position="106"/>
        <end position="136"/>
    </location>
</feature>